<evidence type="ECO:0008006" key="3">
    <source>
        <dbReference type="Google" id="ProtNLM"/>
    </source>
</evidence>
<name>A0A9X1QWT8_9FLAO</name>
<dbReference type="EMBL" id="JAIRBA010000025">
    <property type="protein sequence ID" value="MCG2419745.1"/>
    <property type="molecule type" value="Genomic_DNA"/>
</dbReference>
<dbReference type="AlphaFoldDB" id="A0A9X1QWT8"/>
<evidence type="ECO:0000313" key="1">
    <source>
        <dbReference type="EMBL" id="MCG2419745.1"/>
    </source>
</evidence>
<reference evidence="1" key="1">
    <citation type="submission" date="2021-09" db="EMBL/GenBank/DDBJ databases">
        <title>Genome of Aequorivita sp. strain F47161.</title>
        <authorList>
            <person name="Wang Y."/>
        </authorList>
    </citation>
    <scope>NUCLEOTIDE SEQUENCE</scope>
    <source>
        <strain evidence="1">F47161</strain>
    </source>
</reference>
<gene>
    <name evidence="1" type="ORF">K8089_11990</name>
</gene>
<sequence>MAVKTLKYLFIEHLLFVKDGFYDGLKQISRSNSFLKLEGIEISDVATNSPLLSELIDNNRFYFVWVNLDFPLELKEEHTTPVALLAAIKKKYPETHLVVTMRNITVFSLRKVFKKINPQIVLELIDCDRETIIDALRSVFKKEVYYSRNVLMLLYKFLETFEVMDDTDYAILHELDLGTAVSALPKKVHLAHSTILIRRTKLKEVFKLVGKTDMDLIKAVKTQRFV</sequence>
<organism evidence="1 2">
    <name type="scientific">Aequorivita vitellina</name>
    <dbReference type="NCBI Taxonomy" id="2874475"/>
    <lineage>
        <taxon>Bacteria</taxon>
        <taxon>Pseudomonadati</taxon>
        <taxon>Bacteroidota</taxon>
        <taxon>Flavobacteriia</taxon>
        <taxon>Flavobacteriales</taxon>
        <taxon>Flavobacteriaceae</taxon>
        <taxon>Aequorivita</taxon>
    </lineage>
</organism>
<evidence type="ECO:0000313" key="2">
    <source>
        <dbReference type="Proteomes" id="UP001139461"/>
    </source>
</evidence>
<proteinExistence type="predicted"/>
<dbReference type="RefSeq" id="WP_237603530.1">
    <property type="nucleotide sequence ID" value="NZ_JAIRBA010000025.1"/>
</dbReference>
<accession>A0A9X1QWT8</accession>
<keyword evidence="2" id="KW-1185">Reference proteome</keyword>
<comment type="caution">
    <text evidence="1">The sequence shown here is derived from an EMBL/GenBank/DDBJ whole genome shotgun (WGS) entry which is preliminary data.</text>
</comment>
<dbReference type="Proteomes" id="UP001139461">
    <property type="component" value="Unassembled WGS sequence"/>
</dbReference>
<protein>
    <recommendedName>
        <fullName evidence="3">DNA-binding response regulator, NarL/FixJ family, contains REC and HTH domains</fullName>
    </recommendedName>
</protein>